<comment type="caution">
    <text evidence="13">The sequence shown here is derived from an EMBL/GenBank/DDBJ whole genome shotgun (WGS) entry which is preliminary data.</text>
</comment>
<keyword evidence="14" id="KW-1185">Reference proteome</keyword>
<dbReference type="NCBIfam" id="NF004065">
    <property type="entry name" value="PRK05580.1-1"/>
    <property type="match status" value="1"/>
</dbReference>
<dbReference type="CDD" id="cd18804">
    <property type="entry name" value="SF2_C_priA"/>
    <property type="match status" value="1"/>
</dbReference>
<feature type="binding site" evidence="11">
    <location>
        <position position="464"/>
    </location>
    <ligand>
        <name>Zn(2+)</name>
        <dbReference type="ChEBI" id="CHEBI:29105"/>
        <label>2</label>
    </ligand>
</feature>
<dbReference type="SMART" id="SM00490">
    <property type="entry name" value="HELICc"/>
    <property type="match status" value="1"/>
</dbReference>
<feature type="domain" description="Helicase ATP-binding" evidence="12">
    <location>
        <begin position="230"/>
        <end position="396"/>
    </location>
</feature>
<comment type="similarity">
    <text evidence="11">Belongs to the helicase family. PriA subfamily.</text>
</comment>
<evidence type="ECO:0000256" key="3">
    <source>
        <dbReference type="ARBA" id="ARBA00022723"/>
    </source>
</evidence>
<keyword evidence="8 11" id="KW-0067">ATP-binding</keyword>
<dbReference type="RefSeq" id="WP_208147790.1">
    <property type="nucleotide sequence ID" value="NZ_JAGETV010000003.1"/>
</dbReference>
<keyword evidence="3 11" id="KW-0479">Metal-binding</keyword>
<evidence type="ECO:0000256" key="1">
    <source>
        <dbReference type="ARBA" id="ARBA00022515"/>
    </source>
</evidence>
<evidence type="ECO:0000256" key="8">
    <source>
        <dbReference type="ARBA" id="ARBA00022840"/>
    </source>
</evidence>
<dbReference type="InterPro" id="IPR041222">
    <property type="entry name" value="PriA_3primeBD"/>
</dbReference>
<evidence type="ECO:0000256" key="9">
    <source>
        <dbReference type="ARBA" id="ARBA00023125"/>
    </source>
</evidence>
<dbReference type="SMART" id="SM00487">
    <property type="entry name" value="DEXDc"/>
    <property type="match status" value="1"/>
</dbReference>
<dbReference type="PANTHER" id="PTHR30580">
    <property type="entry name" value="PRIMOSOMAL PROTEIN N"/>
    <property type="match status" value="1"/>
</dbReference>
<comment type="function">
    <text evidence="11">Initiates the restart of stalled replication forks, which reloads the replicative helicase on sites other than the origin of replication. Recognizes and binds to abandoned replication forks and remodels them to uncover a helicase loading site. Promotes assembly of the primosome at these replication forks.</text>
</comment>
<feature type="binding site" evidence="11">
    <location>
        <position position="487"/>
    </location>
    <ligand>
        <name>Zn(2+)</name>
        <dbReference type="ChEBI" id="CHEBI:29105"/>
        <label>2</label>
    </ligand>
</feature>
<dbReference type="NCBIfam" id="NF004067">
    <property type="entry name" value="PRK05580.1-4"/>
    <property type="match status" value="1"/>
</dbReference>
<keyword evidence="1 11" id="KW-0639">Primosome</keyword>
<comment type="cofactor">
    <cofactor evidence="11">
        <name>Zn(2+)</name>
        <dbReference type="ChEBI" id="CHEBI:29105"/>
    </cofactor>
    <text evidence="11">Binds 2 zinc ions per subunit.</text>
</comment>
<feature type="binding site" evidence="11">
    <location>
        <position position="467"/>
    </location>
    <ligand>
        <name>Zn(2+)</name>
        <dbReference type="ChEBI" id="CHEBI:29105"/>
        <label>2</label>
    </ligand>
</feature>
<dbReference type="HAMAP" id="MF_00983">
    <property type="entry name" value="PriA"/>
    <property type="match status" value="1"/>
</dbReference>
<dbReference type="Gene3D" id="3.40.1440.60">
    <property type="entry name" value="PriA, 3(prime) DNA-binding domain"/>
    <property type="match status" value="1"/>
</dbReference>
<keyword evidence="9 11" id="KW-0238">DNA-binding</keyword>
<evidence type="ECO:0000256" key="2">
    <source>
        <dbReference type="ARBA" id="ARBA00022705"/>
    </source>
</evidence>
<keyword evidence="10 11" id="KW-0413">Isomerase</keyword>
<gene>
    <name evidence="11" type="primary">priA</name>
    <name evidence="13" type="ORF">J3998_03150</name>
</gene>
<comment type="catalytic activity">
    <reaction evidence="11">
        <text>Couples ATP hydrolysis with the unwinding of duplex DNA by translocating in the 3'-5' direction.</text>
        <dbReference type="EC" id="5.6.2.4"/>
    </reaction>
</comment>
<evidence type="ECO:0000259" key="12">
    <source>
        <dbReference type="PROSITE" id="PS51192"/>
    </source>
</evidence>
<evidence type="ECO:0000313" key="13">
    <source>
        <dbReference type="EMBL" id="MBO1926562.1"/>
    </source>
</evidence>
<keyword evidence="5 11" id="KW-0378">Hydrolase</keyword>
<keyword evidence="6 11" id="KW-0347">Helicase</keyword>
<comment type="catalytic activity">
    <reaction evidence="11">
        <text>ATP + H2O = ADP + phosphate + H(+)</text>
        <dbReference type="Rhea" id="RHEA:13065"/>
        <dbReference type="ChEBI" id="CHEBI:15377"/>
        <dbReference type="ChEBI" id="CHEBI:15378"/>
        <dbReference type="ChEBI" id="CHEBI:30616"/>
        <dbReference type="ChEBI" id="CHEBI:43474"/>
        <dbReference type="ChEBI" id="CHEBI:456216"/>
        <dbReference type="EC" id="5.6.2.4"/>
    </reaction>
</comment>
<keyword evidence="4 11" id="KW-0547">Nucleotide-binding</keyword>
<dbReference type="PANTHER" id="PTHR30580:SF0">
    <property type="entry name" value="PRIMOSOMAL PROTEIN N"/>
    <property type="match status" value="1"/>
</dbReference>
<reference evidence="13 14" key="1">
    <citation type="submission" date="2021-03" db="EMBL/GenBank/DDBJ databases">
        <title>Thiomicrorhabdus sp.nov.,novel sulfur-oxidizing bacteria isolated from coastal sediment.</title>
        <authorList>
            <person name="Liu X."/>
        </authorList>
    </citation>
    <scope>NUCLEOTIDE SEQUENCE [LARGE SCALE GENOMIC DNA]</scope>
    <source>
        <strain evidence="13 14">6S2-11</strain>
    </source>
</reference>
<dbReference type="Pfam" id="PF00270">
    <property type="entry name" value="DEAD"/>
    <property type="match status" value="1"/>
</dbReference>
<keyword evidence="2 11" id="KW-0235">DNA replication</keyword>
<dbReference type="Gene3D" id="3.40.50.300">
    <property type="entry name" value="P-loop containing nucleotide triphosphate hydrolases"/>
    <property type="match status" value="2"/>
</dbReference>
<sequence>MQTFEPTEPTNKTDNLVLKVAVTGPFLTALDYLDCDGLVHDEAPESLIGRRVRIPFRNKSQVALVVAVAQAEYELDKTKPIEEWLDREPIVSARDLAFLQWVADYYHAPIGEVISTALPKRIRAGEPAELQGADTWRVTQLGREKLLDIPARAKAQIALAQAFLQAPQPLTVQDCKAMTSSWRKILNQWLDEQFLQALPGSCWQEPLAKAGAHHPLNQQQKDAVSAVTDKLDSGGFASYLLQGITGSGKTEVYLAMTEFALQQGKQVLILVPEIGLTPQMIGRFSSYLQTPIALLHSGMNDTQRHCAWHSVRTGEVSVLLGTRSAVFAPFRNLGLCIIDEEHDASYKQQDGVRYSARDILVRRAHQQQVPVVLGSATPSLESLFNVQQQRYRLLKLTERAGVAKPPQIRLIDIRGEKIQEGVGAKLKAAMQRHLDNGKQVLLFLNRRGFAPVLMCHDCGWQAHCPSCDANMTLHQGAHHQYLQCHHCGEQMAQPPECPGCGGKELHTMGQGTERLEESIREWFADKAVLRIDRDSTRLKGKMAELTAQAHSGEADILIGTQMLAKGHHFPKVTLVGMIDIDQGLFSCDYRATERMAQLLLQVAGRAGRAEDAGEVLVQTHHPQHPLLLKLIKDGYSGFAGAALQERNEAQLPPYRFQCLVRAEAHNPQDALDFLHSLKAGLELQWQSLQDDGQDYLEFWGPVSAPMLRRQGRFRYQLMLSSASRQKLHQLLNIMQPHIYKSPLARKVRWSLDIDPQDMY</sequence>
<evidence type="ECO:0000256" key="7">
    <source>
        <dbReference type="ARBA" id="ARBA00022833"/>
    </source>
</evidence>
<comment type="subunit">
    <text evidence="11">Component of the replication restart primosome.</text>
</comment>
<evidence type="ECO:0000256" key="10">
    <source>
        <dbReference type="ARBA" id="ARBA00023235"/>
    </source>
</evidence>
<evidence type="ECO:0000256" key="5">
    <source>
        <dbReference type="ARBA" id="ARBA00022801"/>
    </source>
</evidence>
<dbReference type="Pfam" id="PF18074">
    <property type="entry name" value="PriA_C"/>
    <property type="match status" value="1"/>
</dbReference>
<evidence type="ECO:0000256" key="4">
    <source>
        <dbReference type="ARBA" id="ARBA00022741"/>
    </source>
</evidence>
<dbReference type="PROSITE" id="PS51192">
    <property type="entry name" value="HELICASE_ATP_BIND_1"/>
    <property type="match status" value="1"/>
</dbReference>
<dbReference type="InterPro" id="IPR042115">
    <property type="entry name" value="PriA_3primeBD_sf"/>
</dbReference>
<feature type="binding site" evidence="11">
    <location>
        <position position="458"/>
    </location>
    <ligand>
        <name>Zn(2+)</name>
        <dbReference type="ChEBI" id="CHEBI:29105"/>
        <label>1</label>
    </ligand>
</feature>
<feature type="binding site" evidence="11">
    <location>
        <position position="484"/>
    </location>
    <ligand>
        <name>Zn(2+)</name>
        <dbReference type="ChEBI" id="CHEBI:29105"/>
        <label>2</label>
    </ligand>
</feature>
<proteinExistence type="inferred from homology"/>
<dbReference type="Pfam" id="PF00271">
    <property type="entry name" value="Helicase_C"/>
    <property type="match status" value="1"/>
</dbReference>
<dbReference type="EC" id="5.6.2.4" evidence="11"/>
<dbReference type="NCBIfam" id="TIGR00595">
    <property type="entry name" value="priA"/>
    <property type="match status" value="1"/>
</dbReference>
<dbReference type="InterPro" id="IPR027417">
    <property type="entry name" value="P-loop_NTPase"/>
</dbReference>
<dbReference type="CDD" id="cd17929">
    <property type="entry name" value="DEXHc_priA"/>
    <property type="match status" value="1"/>
</dbReference>
<dbReference type="InterPro" id="IPR040498">
    <property type="entry name" value="PriA_CRR"/>
</dbReference>
<protein>
    <recommendedName>
        <fullName evidence="11">Replication restart protein PriA</fullName>
    </recommendedName>
    <alternativeName>
        <fullName evidence="11">ATP-dependent DNA helicase PriA</fullName>
        <ecNumber evidence="11">5.6.2.4</ecNumber>
    </alternativeName>
    <alternativeName>
        <fullName evidence="11">DNA 3'-5' helicase PriA</fullName>
    </alternativeName>
</protein>
<dbReference type="InterPro" id="IPR014001">
    <property type="entry name" value="Helicase_ATP-bd"/>
</dbReference>
<accession>A0ABS3Q2K1</accession>
<dbReference type="InterPro" id="IPR011545">
    <property type="entry name" value="DEAD/DEAH_box_helicase_dom"/>
</dbReference>
<feature type="binding site" evidence="11">
    <location>
        <position position="455"/>
    </location>
    <ligand>
        <name>Zn(2+)</name>
        <dbReference type="ChEBI" id="CHEBI:29105"/>
        <label>1</label>
    </ligand>
</feature>
<keyword evidence="7 11" id="KW-0862">Zinc</keyword>
<dbReference type="Pfam" id="PF17764">
    <property type="entry name" value="PriA_3primeBD"/>
    <property type="match status" value="1"/>
</dbReference>
<name>A0ABS3Q2K1_9GAMM</name>
<dbReference type="Pfam" id="PF18319">
    <property type="entry name" value="Zn_ribbon_PriA"/>
    <property type="match status" value="1"/>
</dbReference>
<dbReference type="InterPro" id="IPR041236">
    <property type="entry name" value="PriA_C"/>
</dbReference>
<evidence type="ECO:0000313" key="14">
    <source>
        <dbReference type="Proteomes" id="UP000664835"/>
    </source>
</evidence>
<dbReference type="InterPro" id="IPR001650">
    <property type="entry name" value="Helicase_C-like"/>
</dbReference>
<dbReference type="SUPFAM" id="SSF52540">
    <property type="entry name" value="P-loop containing nucleoside triphosphate hydrolases"/>
    <property type="match status" value="2"/>
</dbReference>
<evidence type="ECO:0000256" key="6">
    <source>
        <dbReference type="ARBA" id="ARBA00022806"/>
    </source>
</evidence>
<dbReference type="InterPro" id="IPR005259">
    <property type="entry name" value="PriA"/>
</dbReference>
<organism evidence="13 14">
    <name type="scientific">Thiomicrorhabdus marina</name>
    <dbReference type="NCBI Taxonomy" id="2818442"/>
    <lineage>
        <taxon>Bacteria</taxon>
        <taxon>Pseudomonadati</taxon>
        <taxon>Pseudomonadota</taxon>
        <taxon>Gammaproteobacteria</taxon>
        <taxon>Thiotrichales</taxon>
        <taxon>Piscirickettsiaceae</taxon>
        <taxon>Thiomicrorhabdus</taxon>
    </lineage>
</organism>
<feature type="binding site" evidence="11">
    <location>
        <position position="497"/>
    </location>
    <ligand>
        <name>Zn(2+)</name>
        <dbReference type="ChEBI" id="CHEBI:29105"/>
        <label>1</label>
    </ligand>
</feature>
<evidence type="ECO:0000256" key="11">
    <source>
        <dbReference type="HAMAP-Rule" id="MF_00983"/>
    </source>
</evidence>
<dbReference type="Proteomes" id="UP000664835">
    <property type="component" value="Unassembled WGS sequence"/>
</dbReference>
<dbReference type="EMBL" id="JAGETV010000003">
    <property type="protein sequence ID" value="MBO1926562.1"/>
    <property type="molecule type" value="Genomic_DNA"/>
</dbReference>
<feature type="binding site" evidence="11">
    <location>
        <position position="500"/>
    </location>
    <ligand>
        <name>Zn(2+)</name>
        <dbReference type="ChEBI" id="CHEBI:29105"/>
        <label>1</label>
    </ligand>
</feature>